<evidence type="ECO:0000313" key="8">
    <source>
        <dbReference type="Proteomes" id="UP001239445"/>
    </source>
</evidence>
<dbReference type="Pfam" id="PF01042">
    <property type="entry name" value="Ribonuc_L-PSP"/>
    <property type="match status" value="1"/>
</dbReference>
<evidence type="ECO:0000256" key="1">
    <source>
        <dbReference type="ARBA" id="ARBA00012089"/>
    </source>
</evidence>
<dbReference type="InterPro" id="IPR030662">
    <property type="entry name" value="DPH6/MJ0570"/>
</dbReference>
<dbReference type="InterPro" id="IPR002761">
    <property type="entry name" value="Diphthami_syn_dom"/>
</dbReference>
<accession>A0AAJ0BG95</accession>
<dbReference type="AlphaFoldDB" id="A0AAJ0BG95"/>
<dbReference type="CDD" id="cd06156">
    <property type="entry name" value="eu_AANH_C_2"/>
    <property type="match status" value="1"/>
</dbReference>
<sequence>MNVIALVSGGKDSFFSALHCLANGHRVVALANLHPGPAPGPEPGLSHGTAALPPPASAAVSGVLASSRVRGDDEQYELDQDLNSFMYQTVGHQVIPLYADATGLPLYRQPIVGGAGRHAKDYSHLAGADPDETESMVPLLRAVMAAHPEANAISAGAILSTYQRTRVESVATRLGLVPLAYLWKFPVLPGPAGSVAGDIQLLDDMAAAGMDARIIKVASGGLDDSFLWTNVASVKGRQRLMNAMRRFGAHETGAVIGEGGEFETLVLDGPSALFKQRIVVAEEDQAIIREGGGSSWLKLRNARLEAKNTTGTTVDVRIPDLLDADFRHVLDMLEKQPEDSESLEEDEVNDTGVQGDSVTYSTALNQWCFLGHGPSVEEQTASIVAEVRQRLQQCSLTPSAIISSTILLRRMADFPTINTVYGSLFDAPNPPSRVTVSCGDQLPAGVDVAVYLSVHNNLGPDDRQGLHVQSRSYWAPANIGPYSQAVSIPVSSLCTTGGNENTRSGLRLVTIAGQIPLVPATMALPSPDQGGLEMQIVLALQHLWRIGVEMGVEWWSSAVAYFPESLAGGLSMEAKAILAARAWEAAHVVTLPVEGEEGEDDEDGPDLWDRTFDARYRTLGEEGTGPKKVPDWDVVGPRRVVPAVFAAEVDELPRAAGVEWHAHVGFAGVDNGRVEVRRWVDGGREVYMTVVGAGEMSRFVQVIVAVGAGGDKGPAETKGEVDGIAAAALARLAGREVEVVPTVRYLVGGAWDESWGPVVPCKSLWDRKGRALESVAVYQMCLGSAGSLV</sequence>
<dbReference type="InterPro" id="IPR014729">
    <property type="entry name" value="Rossmann-like_a/b/a_fold"/>
</dbReference>
<dbReference type="Gene3D" id="3.30.1330.40">
    <property type="entry name" value="RutC-like"/>
    <property type="match status" value="2"/>
</dbReference>
<dbReference type="InterPro" id="IPR035959">
    <property type="entry name" value="RutC-like_sf"/>
</dbReference>
<dbReference type="Proteomes" id="UP001239445">
    <property type="component" value="Unassembled WGS sequence"/>
</dbReference>
<dbReference type="CDD" id="cd06155">
    <property type="entry name" value="eu_AANH_C_1"/>
    <property type="match status" value="1"/>
</dbReference>
<comment type="caution">
    <text evidence="7">The sequence shown here is derived from an EMBL/GenBank/DDBJ whole genome shotgun (WGS) entry which is preliminary data.</text>
</comment>
<dbReference type="GO" id="GO:0017178">
    <property type="term" value="F:diphthine-ammonia ligase activity"/>
    <property type="evidence" value="ECO:0007669"/>
    <property type="project" value="UniProtKB-EC"/>
</dbReference>
<evidence type="ECO:0000256" key="5">
    <source>
        <dbReference type="ARBA" id="ARBA00048108"/>
    </source>
</evidence>
<evidence type="ECO:0000259" key="6">
    <source>
        <dbReference type="Pfam" id="PF01902"/>
    </source>
</evidence>
<comment type="catalytic activity">
    <reaction evidence="5">
        <text>diphthine-[translation elongation factor 2] + NH4(+) + ATP = diphthamide-[translation elongation factor 2] + AMP + diphosphate + H(+)</text>
        <dbReference type="Rhea" id="RHEA:19753"/>
        <dbReference type="Rhea" id="RHEA-COMP:10172"/>
        <dbReference type="Rhea" id="RHEA-COMP:10174"/>
        <dbReference type="ChEBI" id="CHEBI:15378"/>
        <dbReference type="ChEBI" id="CHEBI:16692"/>
        <dbReference type="ChEBI" id="CHEBI:28938"/>
        <dbReference type="ChEBI" id="CHEBI:30616"/>
        <dbReference type="ChEBI" id="CHEBI:33019"/>
        <dbReference type="ChEBI" id="CHEBI:82696"/>
        <dbReference type="ChEBI" id="CHEBI:456215"/>
        <dbReference type="EC" id="6.3.1.14"/>
    </reaction>
</comment>
<dbReference type="SUPFAM" id="SSF55298">
    <property type="entry name" value="YjgF-like"/>
    <property type="match status" value="2"/>
</dbReference>
<dbReference type="Gene3D" id="3.40.50.620">
    <property type="entry name" value="HUPs"/>
    <property type="match status" value="1"/>
</dbReference>
<dbReference type="InterPro" id="IPR006175">
    <property type="entry name" value="YjgF/YER057c/UK114"/>
</dbReference>
<dbReference type="Gene3D" id="3.90.1490.10">
    <property type="entry name" value="putative n-type atp pyrophosphatase, domain 2"/>
    <property type="match status" value="1"/>
</dbReference>
<proteinExistence type="predicted"/>
<organism evidence="7 8">
    <name type="scientific">Echria macrotheca</name>
    <dbReference type="NCBI Taxonomy" id="438768"/>
    <lineage>
        <taxon>Eukaryota</taxon>
        <taxon>Fungi</taxon>
        <taxon>Dikarya</taxon>
        <taxon>Ascomycota</taxon>
        <taxon>Pezizomycotina</taxon>
        <taxon>Sordariomycetes</taxon>
        <taxon>Sordariomycetidae</taxon>
        <taxon>Sordariales</taxon>
        <taxon>Schizotheciaceae</taxon>
        <taxon>Echria</taxon>
    </lineage>
</organism>
<gene>
    <name evidence="7" type="ORF">QBC47DRAFT_376704</name>
</gene>
<keyword evidence="8" id="KW-1185">Reference proteome</keyword>
<evidence type="ECO:0000313" key="7">
    <source>
        <dbReference type="EMBL" id="KAK1757681.1"/>
    </source>
</evidence>
<dbReference type="EC" id="6.3.1.14" evidence="1"/>
<feature type="domain" description="Diphthamide synthase" evidence="6">
    <location>
        <begin position="82"/>
        <end position="286"/>
    </location>
</feature>
<dbReference type="PANTHER" id="PTHR12196:SF2">
    <property type="entry name" value="DIPHTHINE--AMMONIA LIGASE"/>
    <property type="match status" value="1"/>
</dbReference>
<name>A0AAJ0BG95_9PEZI</name>
<dbReference type="SUPFAM" id="SSF52402">
    <property type="entry name" value="Adenine nucleotide alpha hydrolases-like"/>
    <property type="match status" value="1"/>
</dbReference>
<protein>
    <recommendedName>
        <fullName evidence="2">Diphthine--ammonia ligase</fullName>
        <ecNumber evidence="1">6.3.1.14</ecNumber>
    </recommendedName>
    <alternativeName>
        <fullName evidence="3">Diphthamide synthase</fullName>
    </alternativeName>
    <alternativeName>
        <fullName evidence="4">Diphthamide synthetase</fullName>
    </alternativeName>
</protein>
<dbReference type="GO" id="GO:0017183">
    <property type="term" value="P:protein histidyl modification to diphthamide"/>
    <property type="evidence" value="ECO:0007669"/>
    <property type="project" value="TreeGrafter"/>
</dbReference>
<evidence type="ECO:0000256" key="4">
    <source>
        <dbReference type="ARBA" id="ARBA00031552"/>
    </source>
</evidence>
<evidence type="ECO:0000256" key="2">
    <source>
        <dbReference type="ARBA" id="ARBA00018426"/>
    </source>
</evidence>
<dbReference type="EMBL" id="MU839830">
    <property type="protein sequence ID" value="KAK1757681.1"/>
    <property type="molecule type" value="Genomic_DNA"/>
</dbReference>
<dbReference type="CDD" id="cd01994">
    <property type="entry name" value="AANH_PF0828-like"/>
    <property type="match status" value="1"/>
</dbReference>
<dbReference type="PANTHER" id="PTHR12196">
    <property type="entry name" value="DOMAIN OF UNKNOWN FUNCTION 71 DUF71 -CONTAINING PROTEIN"/>
    <property type="match status" value="1"/>
</dbReference>
<dbReference type="Pfam" id="PF01902">
    <property type="entry name" value="Diphthami_syn_2"/>
    <property type="match status" value="1"/>
</dbReference>
<reference evidence="7" key="1">
    <citation type="submission" date="2023-06" db="EMBL/GenBank/DDBJ databases">
        <title>Genome-scale phylogeny and comparative genomics of the fungal order Sordariales.</title>
        <authorList>
            <consortium name="Lawrence Berkeley National Laboratory"/>
            <person name="Hensen N."/>
            <person name="Bonometti L."/>
            <person name="Westerberg I."/>
            <person name="Brannstrom I.O."/>
            <person name="Guillou S."/>
            <person name="Cros-Aarteil S."/>
            <person name="Calhoun S."/>
            <person name="Haridas S."/>
            <person name="Kuo A."/>
            <person name="Mondo S."/>
            <person name="Pangilinan J."/>
            <person name="Riley R."/>
            <person name="Labutti K."/>
            <person name="Andreopoulos B."/>
            <person name="Lipzen A."/>
            <person name="Chen C."/>
            <person name="Yanf M."/>
            <person name="Daum C."/>
            <person name="Ng V."/>
            <person name="Clum A."/>
            <person name="Steindorff A."/>
            <person name="Ohm R."/>
            <person name="Martin F."/>
            <person name="Silar P."/>
            <person name="Natvig D."/>
            <person name="Lalanne C."/>
            <person name="Gautier V."/>
            <person name="Ament-Velasquez S.L."/>
            <person name="Kruys A."/>
            <person name="Hutchinson M.I."/>
            <person name="Powell A.J."/>
            <person name="Barry K."/>
            <person name="Miller A.N."/>
            <person name="Grigoriev I.V."/>
            <person name="Debuchy R."/>
            <person name="Gladieux P."/>
            <person name="Thoren M.H."/>
            <person name="Johannesson H."/>
        </authorList>
    </citation>
    <scope>NUCLEOTIDE SEQUENCE</scope>
    <source>
        <strain evidence="7">PSN4</strain>
    </source>
</reference>
<dbReference type="FunFam" id="3.90.1490.10:FF:000004">
    <property type="entry name" value="ATP binding L-PSP endoribonuclease family protein"/>
    <property type="match status" value="1"/>
</dbReference>
<evidence type="ECO:0000256" key="3">
    <source>
        <dbReference type="ARBA" id="ARBA00029814"/>
    </source>
</evidence>